<dbReference type="PANTHER" id="PTHR47851:SF8">
    <property type="entry name" value="NO APICAL MERISTEM-ASSOCIATED C-TERMINAL DOMAIN-CONTAINING PROTEIN"/>
    <property type="match status" value="1"/>
</dbReference>
<reference evidence="3" key="1">
    <citation type="submission" date="2020-05" db="EMBL/GenBank/DDBJ databases">
        <title>WGS assembly of Panicum virgatum.</title>
        <authorList>
            <person name="Lovell J.T."/>
            <person name="Jenkins J."/>
            <person name="Shu S."/>
            <person name="Juenger T.E."/>
            <person name="Schmutz J."/>
        </authorList>
    </citation>
    <scope>NUCLEOTIDE SEQUENCE</scope>
    <source>
        <strain evidence="3">AP13</strain>
    </source>
</reference>
<comment type="caution">
    <text evidence="3">The sequence shown here is derived from an EMBL/GenBank/DDBJ whole genome shotgun (WGS) entry which is preliminary data.</text>
</comment>
<dbReference type="EMBL" id="CM029045">
    <property type="protein sequence ID" value="KAG2599379.1"/>
    <property type="molecule type" value="Genomic_DNA"/>
</dbReference>
<dbReference type="OrthoDB" id="671245at2759"/>
<proteinExistence type="predicted"/>
<feature type="compositionally biased region" description="Low complexity" evidence="1">
    <location>
        <begin position="184"/>
        <end position="194"/>
    </location>
</feature>
<evidence type="ECO:0000259" key="2">
    <source>
        <dbReference type="Pfam" id="PF12776"/>
    </source>
</evidence>
<dbReference type="Pfam" id="PF12776">
    <property type="entry name" value="Myb_DNA-bind_3"/>
    <property type="match status" value="1"/>
</dbReference>
<dbReference type="Proteomes" id="UP000823388">
    <property type="component" value="Chromosome 5K"/>
</dbReference>
<evidence type="ECO:0000256" key="1">
    <source>
        <dbReference type="SAM" id="MobiDB-lite"/>
    </source>
</evidence>
<organism evidence="3 4">
    <name type="scientific">Panicum virgatum</name>
    <name type="common">Blackwell switchgrass</name>
    <dbReference type="NCBI Taxonomy" id="38727"/>
    <lineage>
        <taxon>Eukaryota</taxon>
        <taxon>Viridiplantae</taxon>
        <taxon>Streptophyta</taxon>
        <taxon>Embryophyta</taxon>
        <taxon>Tracheophyta</taxon>
        <taxon>Spermatophyta</taxon>
        <taxon>Magnoliopsida</taxon>
        <taxon>Liliopsida</taxon>
        <taxon>Poales</taxon>
        <taxon>Poaceae</taxon>
        <taxon>PACMAD clade</taxon>
        <taxon>Panicoideae</taxon>
        <taxon>Panicodae</taxon>
        <taxon>Paniceae</taxon>
        <taxon>Panicinae</taxon>
        <taxon>Panicum</taxon>
        <taxon>Panicum sect. Hiantes</taxon>
    </lineage>
</organism>
<evidence type="ECO:0000313" key="4">
    <source>
        <dbReference type="Proteomes" id="UP000823388"/>
    </source>
</evidence>
<dbReference type="AlphaFoldDB" id="A0A8T0STB4"/>
<feature type="compositionally biased region" description="Acidic residues" evidence="1">
    <location>
        <begin position="151"/>
        <end position="165"/>
    </location>
</feature>
<accession>A0A8T0STB4</accession>
<feature type="domain" description="Myb/SANT-like" evidence="2">
    <location>
        <begin position="11"/>
        <end position="104"/>
    </location>
</feature>
<dbReference type="EMBL" id="CM029045">
    <property type="protein sequence ID" value="KAG2599380.1"/>
    <property type="molecule type" value="Genomic_DNA"/>
</dbReference>
<keyword evidence="4" id="KW-1185">Reference proteome</keyword>
<name>A0A8T0STB4_PANVG</name>
<evidence type="ECO:0000313" key="3">
    <source>
        <dbReference type="EMBL" id="KAG2599379.1"/>
    </source>
</evidence>
<sequence length="282" mass="31703">MEKTTKVPARWDAFAAKVFNEICVEEVLAHNRPQHCLNSVGYANLVKKFFDRTKRPYTQDQMKNRWDVLKKKYSQWKTLNMRDTGLGRDPVTGCISASDEWWADQNAAMPGCISFKNSVLEHEDMMHIMFEAISVTNETSYVPGTGHAGGEEEEHDDGEDGEADGEGERGAPQVTPSANKRPAPSSGRTTGSPSGKKKKIYRDTLMRRLVETYEKKTQSSNNSATSHVIDHVRDEIGSMLEQVLNDGAEEGSDEHYYATQLLKNKENRDVFITLKTPSGRLN</sequence>
<dbReference type="PANTHER" id="PTHR47851">
    <property type="entry name" value="OS06G0588700 PROTEIN-RELATED"/>
    <property type="match status" value="1"/>
</dbReference>
<dbReference type="InterPro" id="IPR024752">
    <property type="entry name" value="Myb/SANT-like_dom"/>
</dbReference>
<feature type="region of interest" description="Disordered" evidence="1">
    <location>
        <begin position="140"/>
        <end position="203"/>
    </location>
</feature>
<gene>
    <name evidence="3" type="ORF">PVAP13_5KG452100</name>
</gene>
<protein>
    <recommendedName>
        <fullName evidence="2">Myb/SANT-like domain-containing protein</fullName>
    </recommendedName>
</protein>